<sequence>MAQVTTSHVTLPYPFSPPTTMNSILRQVARRASSTRAFSTSTVARKDIVQDLYLREIKAYKPAPAAKDAHVGSVKKLVLPTAPHAPTLPADLASELAAYEATEPTAADAAPAAQAASTDGEAHAGPAEFLAFLEKDLPKPVHHH</sequence>
<accession>A0A8H5F9Y6</accession>
<proteinExistence type="predicted"/>
<dbReference type="PANTHER" id="PTHR28207">
    <property type="entry name" value="ATP SYNTHASE SUBUNIT H, MITOCHONDRIAL"/>
    <property type="match status" value="1"/>
</dbReference>
<name>A0A8H5F9Y6_9AGAR</name>
<dbReference type="InterPro" id="IPR019711">
    <property type="entry name" value="ATP_synth_F0_suH"/>
</dbReference>
<evidence type="ECO:0008006" key="3">
    <source>
        <dbReference type="Google" id="ProtNLM"/>
    </source>
</evidence>
<dbReference type="Pfam" id="PF10775">
    <property type="entry name" value="ATP_sub_h"/>
    <property type="match status" value="1"/>
</dbReference>
<keyword evidence="2" id="KW-1185">Reference proteome</keyword>
<dbReference type="AlphaFoldDB" id="A0A8H5F9Y6"/>
<dbReference type="EMBL" id="JAACJJ010000002">
    <property type="protein sequence ID" value="KAF5329260.1"/>
    <property type="molecule type" value="Genomic_DNA"/>
</dbReference>
<evidence type="ECO:0000313" key="1">
    <source>
        <dbReference type="EMBL" id="KAF5329260.1"/>
    </source>
</evidence>
<gene>
    <name evidence="1" type="ORF">D9619_009017</name>
</gene>
<dbReference type="Proteomes" id="UP000567179">
    <property type="component" value="Unassembled WGS sequence"/>
</dbReference>
<evidence type="ECO:0000313" key="2">
    <source>
        <dbReference type="Proteomes" id="UP000567179"/>
    </source>
</evidence>
<dbReference type="GO" id="GO:0046933">
    <property type="term" value="F:proton-transporting ATP synthase activity, rotational mechanism"/>
    <property type="evidence" value="ECO:0007669"/>
    <property type="project" value="TreeGrafter"/>
</dbReference>
<protein>
    <recommendedName>
        <fullName evidence="3">ATP synthase complex subunit H</fullName>
    </recommendedName>
</protein>
<reference evidence="1 2" key="1">
    <citation type="journal article" date="2020" name="ISME J.">
        <title>Uncovering the hidden diversity of litter-decomposition mechanisms in mushroom-forming fungi.</title>
        <authorList>
            <person name="Floudas D."/>
            <person name="Bentzer J."/>
            <person name="Ahren D."/>
            <person name="Johansson T."/>
            <person name="Persson P."/>
            <person name="Tunlid A."/>
        </authorList>
    </citation>
    <scope>NUCLEOTIDE SEQUENCE [LARGE SCALE GENOMIC DNA]</scope>
    <source>
        <strain evidence="1 2">CBS 101986</strain>
    </source>
</reference>
<organism evidence="1 2">
    <name type="scientific">Psilocybe cf. subviscida</name>
    <dbReference type="NCBI Taxonomy" id="2480587"/>
    <lineage>
        <taxon>Eukaryota</taxon>
        <taxon>Fungi</taxon>
        <taxon>Dikarya</taxon>
        <taxon>Basidiomycota</taxon>
        <taxon>Agaricomycotina</taxon>
        <taxon>Agaricomycetes</taxon>
        <taxon>Agaricomycetidae</taxon>
        <taxon>Agaricales</taxon>
        <taxon>Agaricineae</taxon>
        <taxon>Strophariaceae</taxon>
        <taxon>Psilocybe</taxon>
    </lineage>
</organism>
<comment type="caution">
    <text evidence="1">The sequence shown here is derived from an EMBL/GenBank/DDBJ whole genome shotgun (WGS) entry which is preliminary data.</text>
</comment>
<dbReference type="PANTHER" id="PTHR28207:SF1">
    <property type="entry name" value="ATP SYNTHASE SUBUNIT H, MITOCHONDRIAL"/>
    <property type="match status" value="1"/>
</dbReference>